<organism evidence="9 10">
    <name type="scientific">Wickerhamomyces anomalus (strain ATCC 58044 / CBS 1984 / NCYC 433 / NRRL Y-366-8)</name>
    <name type="common">Yeast</name>
    <name type="synonym">Hansenula anomala</name>
    <dbReference type="NCBI Taxonomy" id="683960"/>
    <lineage>
        <taxon>Eukaryota</taxon>
        <taxon>Fungi</taxon>
        <taxon>Dikarya</taxon>
        <taxon>Ascomycota</taxon>
        <taxon>Saccharomycotina</taxon>
        <taxon>Saccharomycetes</taxon>
        <taxon>Phaffomycetales</taxon>
        <taxon>Wickerhamomycetaceae</taxon>
        <taxon>Wickerhamomyces</taxon>
    </lineage>
</organism>
<sequence>MGGRLAAEAFRQEELIQDDEYSFEDDKVELANPEQFEHQQNKVETEQEEIEEGDTPWYLREDESSKLDTPIFKTEIPEIPKDAPSNIEPILKFAAEELGLDELKLFDIRNRQDIPASAHIDYMILSTGKSERHIQNAVDELSAFLKKEFKITPFVEGLLKANSIQRQKKRMKRKARKGTYIDLEYGVGPNSWVMVDTKTNGVCFHVLTQQRREAVNLEYLWCKPEEREQYKKIGVTKQVDDNVDSIFHGLQRRNYSTSRSEVVGDEMAIQQFQIGDLNSFDGLKLTNPTSFLKHVIDDLNSKSLEEAQQEYSQFDNAKVEFFNNAFPIIPTRQDFELRYEFFSILNKILPDFYPFDKLTTILMEQSSAGEFITKPQFDQYFQDLILVQQPPKGEIITQQEFNELFKWKFSNLTKILKIMDLQSNVEINNDFLKNLLLLSSQCYNEAHINDVPISRSFKILLDLYHNNQPDYTLIYLILSTFGKDQKYSNFQEYWENNLPIYNVQDNHIELDTRPWFILIQVLDELDKGKLNEWFINSQLPRLIENKVIIDTDMKQQIHKIMDSFGVPELKNTI</sequence>
<dbReference type="EMBL" id="KV454212">
    <property type="protein sequence ID" value="ODQ57995.1"/>
    <property type="molecule type" value="Genomic_DNA"/>
</dbReference>
<dbReference type="SUPFAM" id="SSF81301">
    <property type="entry name" value="Nucleotidyltransferase"/>
    <property type="match status" value="1"/>
</dbReference>
<dbReference type="PANTHER" id="PTHR28087">
    <property type="entry name" value="ATPASE SYNTHESIS PROTEIN 25, MITOCHONDRIAL"/>
    <property type="match status" value="1"/>
</dbReference>
<protein>
    <recommendedName>
        <fullName evidence="7">ATPase synthesis protein 25</fullName>
    </recommendedName>
</protein>
<evidence type="ECO:0000256" key="5">
    <source>
        <dbReference type="ARBA" id="ARBA00023128"/>
    </source>
</evidence>
<dbReference type="GO" id="GO:0005743">
    <property type="term" value="C:mitochondrial inner membrane"/>
    <property type="evidence" value="ECO:0007669"/>
    <property type="project" value="UniProtKB-SubCell"/>
</dbReference>
<keyword evidence="3 7" id="KW-0999">Mitochondrion inner membrane</keyword>
<dbReference type="GO" id="GO:0140053">
    <property type="term" value="P:mitochondrial gene expression"/>
    <property type="evidence" value="ECO:0007669"/>
    <property type="project" value="UniProtKB-UniRule"/>
</dbReference>
<evidence type="ECO:0000256" key="3">
    <source>
        <dbReference type="ARBA" id="ARBA00022792"/>
    </source>
</evidence>
<accession>A0A1E3NY24</accession>
<feature type="region of interest" description="Disordered" evidence="8">
    <location>
        <begin position="34"/>
        <end position="58"/>
    </location>
</feature>
<dbReference type="Gene3D" id="3.30.460.10">
    <property type="entry name" value="Beta Polymerase, domain 2"/>
    <property type="match status" value="1"/>
</dbReference>
<reference evidence="9 10" key="1">
    <citation type="journal article" date="2016" name="Proc. Natl. Acad. Sci. U.S.A.">
        <title>Comparative genomics of biotechnologically important yeasts.</title>
        <authorList>
            <person name="Riley R."/>
            <person name="Haridas S."/>
            <person name="Wolfe K.H."/>
            <person name="Lopes M.R."/>
            <person name="Hittinger C.T."/>
            <person name="Goeker M."/>
            <person name="Salamov A.A."/>
            <person name="Wisecaver J.H."/>
            <person name="Long T.M."/>
            <person name="Calvey C.H."/>
            <person name="Aerts A.L."/>
            <person name="Barry K.W."/>
            <person name="Choi C."/>
            <person name="Clum A."/>
            <person name="Coughlan A.Y."/>
            <person name="Deshpande S."/>
            <person name="Douglass A.P."/>
            <person name="Hanson S.J."/>
            <person name="Klenk H.-P."/>
            <person name="LaButti K.M."/>
            <person name="Lapidus A."/>
            <person name="Lindquist E.A."/>
            <person name="Lipzen A.M."/>
            <person name="Meier-Kolthoff J.P."/>
            <person name="Ohm R.A."/>
            <person name="Otillar R.P."/>
            <person name="Pangilinan J.L."/>
            <person name="Peng Y."/>
            <person name="Rokas A."/>
            <person name="Rosa C.A."/>
            <person name="Scheuner C."/>
            <person name="Sibirny A.A."/>
            <person name="Slot J.C."/>
            <person name="Stielow J.B."/>
            <person name="Sun H."/>
            <person name="Kurtzman C.P."/>
            <person name="Blackwell M."/>
            <person name="Grigoriev I.V."/>
            <person name="Jeffries T.W."/>
        </authorList>
    </citation>
    <scope>NUCLEOTIDE SEQUENCE [LARGE SCALE GENOMIC DNA]</scope>
    <source>
        <strain evidence="10">ATCC 58044 / CBS 1984 / NCYC 433 / NRRL Y-366-8</strain>
    </source>
</reference>
<evidence type="ECO:0000256" key="7">
    <source>
        <dbReference type="RuleBase" id="RU367062"/>
    </source>
</evidence>
<evidence type="ECO:0000313" key="9">
    <source>
        <dbReference type="EMBL" id="ODQ57995.1"/>
    </source>
</evidence>
<keyword evidence="5 7" id="KW-0496">Mitochondrion</keyword>
<dbReference type="GeneID" id="30202260"/>
<dbReference type="RefSeq" id="XP_019037202.1">
    <property type="nucleotide sequence ID" value="XM_019185014.1"/>
</dbReference>
<keyword evidence="4 7" id="KW-0809">Transit peptide</keyword>
<dbReference type="AlphaFoldDB" id="A0A1E3NY24"/>
<name>A0A1E3NY24_WICAA</name>
<proteinExistence type="inferred from homology"/>
<dbReference type="Proteomes" id="UP000094112">
    <property type="component" value="Unassembled WGS sequence"/>
</dbReference>
<evidence type="ECO:0000256" key="8">
    <source>
        <dbReference type="SAM" id="MobiDB-lite"/>
    </source>
</evidence>
<dbReference type="Pfam" id="PF02410">
    <property type="entry name" value="RsfS"/>
    <property type="match status" value="1"/>
</dbReference>
<gene>
    <name evidence="9" type="ORF">WICANDRAFT_80157</name>
</gene>
<dbReference type="InterPro" id="IPR043519">
    <property type="entry name" value="NT_sf"/>
</dbReference>
<evidence type="ECO:0000256" key="4">
    <source>
        <dbReference type="ARBA" id="ARBA00022946"/>
    </source>
</evidence>
<feature type="compositionally biased region" description="Basic and acidic residues" evidence="8">
    <location>
        <begin position="34"/>
        <end position="45"/>
    </location>
</feature>
<keyword evidence="10" id="KW-1185">Reference proteome</keyword>
<comment type="similarity">
    <text evidence="2 7">Belongs to the ATP25 family.</text>
</comment>
<keyword evidence="6 7" id="KW-0472">Membrane</keyword>
<evidence type="ECO:0000313" key="10">
    <source>
        <dbReference type="Proteomes" id="UP000094112"/>
    </source>
</evidence>
<evidence type="ECO:0000256" key="1">
    <source>
        <dbReference type="ARBA" id="ARBA00004443"/>
    </source>
</evidence>
<evidence type="ECO:0000256" key="2">
    <source>
        <dbReference type="ARBA" id="ARBA00010787"/>
    </source>
</evidence>
<dbReference type="OrthoDB" id="107372at2759"/>
<dbReference type="InterPro" id="IPR040152">
    <property type="entry name" value="Atp25"/>
</dbReference>
<dbReference type="GO" id="GO:0048255">
    <property type="term" value="P:mRNA stabilization"/>
    <property type="evidence" value="ECO:0007669"/>
    <property type="project" value="TreeGrafter"/>
</dbReference>
<dbReference type="STRING" id="683960.A0A1E3NY24"/>
<evidence type="ECO:0000256" key="6">
    <source>
        <dbReference type="ARBA" id="ARBA00023136"/>
    </source>
</evidence>
<comment type="function">
    <text evidence="7">Mitochondrial mRNA stabilization factor.</text>
</comment>
<comment type="subcellular location">
    <subcellularLocation>
        <location evidence="1 7">Mitochondrion inner membrane</location>
        <topology evidence="1 7">Peripheral membrane protein</topology>
        <orientation evidence="1 7">Matrix side</orientation>
    </subcellularLocation>
</comment>
<dbReference type="PANTHER" id="PTHR28087:SF1">
    <property type="entry name" value="ATPASE SYNTHESIS PROTEIN 25, MITOCHONDRIAL"/>
    <property type="match status" value="1"/>
</dbReference>